<sequence>MEIFIAALLLVGISVIGLCFNIIFRKDGKFPDTEISTNPAMKKLGIRCAKEDELRLWGRKNGKQNPSCSDLGCSDCAGCGLTYKTEENKK</sequence>
<evidence type="ECO:0000256" key="1">
    <source>
        <dbReference type="SAM" id="Phobius"/>
    </source>
</evidence>
<evidence type="ECO:0000313" key="2">
    <source>
        <dbReference type="EMBL" id="MBO8446024.1"/>
    </source>
</evidence>
<name>A0A9D9HCN8_9BACT</name>
<dbReference type="EMBL" id="JADIMO010000132">
    <property type="protein sequence ID" value="MBO8446024.1"/>
    <property type="molecule type" value="Genomic_DNA"/>
</dbReference>
<reference evidence="2" key="1">
    <citation type="submission" date="2020-10" db="EMBL/GenBank/DDBJ databases">
        <authorList>
            <person name="Gilroy R."/>
        </authorList>
    </citation>
    <scope>NUCLEOTIDE SEQUENCE</scope>
    <source>
        <strain evidence="2">D5-748</strain>
    </source>
</reference>
<keyword evidence="1" id="KW-0472">Membrane</keyword>
<gene>
    <name evidence="2" type="ORF">IAC23_10110</name>
</gene>
<protein>
    <submittedName>
        <fullName evidence="2">Uncharacterized protein</fullName>
    </submittedName>
</protein>
<organism evidence="2 3">
    <name type="scientific">Candidatus Cryptobacteroides merdavium</name>
    <dbReference type="NCBI Taxonomy" id="2840769"/>
    <lineage>
        <taxon>Bacteria</taxon>
        <taxon>Pseudomonadati</taxon>
        <taxon>Bacteroidota</taxon>
        <taxon>Bacteroidia</taxon>
        <taxon>Bacteroidales</taxon>
        <taxon>Candidatus Cryptobacteroides</taxon>
    </lineage>
</organism>
<dbReference type="AlphaFoldDB" id="A0A9D9HCN8"/>
<dbReference type="Proteomes" id="UP000823619">
    <property type="component" value="Unassembled WGS sequence"/>
</dbReference>
<comment type="caution">
    <text evidence="2">The sequence shown here is derived from an EMBL/GenBank/DDBJ whole genome shotgun (WGS) entry which is preliminary data.</text>
</comment>
<keyword evidence="1" id="KW-1133">Transmembrane helix</keyword>
<accession>A0A9D9HCN8</accession>
<keyword evidence="1" id="KW-0812">Transmembrane</keyword>
<feature type="transmembrane region" description="Helical" evidence="1">
    <location>
        <begin position="6"/>
        <end position="24"/>
    </location>
</feature>
<reference evidence="2" key="2">
    <citation type="journal article" date="2021" name="PeerJ">
        <title>Extensive microbial diversity within the chicken gut microbiome revealed by metagenomics and culture.</title>
        <authorList>
            <person name="Gilroy R."/>
            <person name="Ravi A."/>
            <person name="Getino M."/>
            <person name="Pursley I."/>
            <person name="Horton D.L."/>
            <person name="Alikhan N.F."/>
            <person name="Baker D."/>
            <person name="Gharbi K."/>
            <person name="Hall N."/>
            <person name="Watson M."/>
            <person name="Adriaenssens E.M."/>
            <person name="Foster-Nyarko E."/>
            <person name="Jarju S."/>
            <person name="Secka A."/>
            <person name="Antonio M."/>
            <person name="Oren A."/>
            <person name="Chaudhuri R.R."/>
            <person name="La Ragione R."/>
            <person name="Hildebrand F."/>
            <person name="Pallen M.J."/>
        </authorList>
    </citation>
    <scope>NUCLEOTIDE SEQUENCE</scope>
    <source>
        <strain evidence="2">D5-748</strain>
    </source>
</reference>
<evidence type="ECO:0000313" key="3">
    <source>
        <dbReference type="Proteomes" id="UP000823619"/>
    </source>
</evidence>
<proteinExistence type="predicted"/>